<dbReference type="GO" id="GO:0033617">
    <property type="term" value="P:mitochondrial respiratory chain complex IV assembly"/>
    <property type="evidence" value="ECO:0007669"/>
    <property type="project" value="TreeGrafter"/>
</dbReference>
<reference evidence="13 15" key="2">
    <citation type="submission" date="2018-07" db="EMBL/GenBank/DDBJ databases">
        <title>Draft Genome Assemblies for Five Robust Yarrowia lipolytica Strains Exhibiting High Lipid Production and Pentose Sugar Utilization and Sugar Alcohol Secretion from Undetoxified Lignocellulosic Biomass Hydrolysates.</title>
        <authorList>
            <consortium name="DOE Joint Genome Institute"/>
            <person name="Walker C."/>
            <person name="Ryu S."/>
            <person name="Na H."/>
            <person name="Zane M."/>
            <person name="LaButti K."/>
            <person name="Lipzen A."/>
            <person name="Haridas S."/>
            <person name="Barry K."/>
            <person name="Grigoriev I.V."/>
            <person name="Quarterman J."/>
            <person name="Slininger P."/>
            <person name="Dien B."/>
            <person name="Trinh C.T."/>
        </authorList>
    </citation>
    <scope>NUCLEOTIDE SEQUENCE [LARGE SCALE GENOMIC DNA]</scope>
    <source>
        <strain evidence="13 15">YB392</strain>
    </source>
</reference>
<evidence type="ECO:0000256" key="9">
    <source>
        <dbReference type="ARBA" id="ARBA00023136"/>
    </source>
</evidence>
<name>A0A1D8NEE3_YARLL</name>
<evidence type="ECO:0000256" key="11">
    <source>
        <dbReference type="SAM" id="Phobius"/>
    </source>
</evidence>
<dbReference type="PANTHER" id="PTHR14360">
    <property type="entry name" value="PROTEIN FMP32, MITOCHONDRIAL"/>
    <property type="match status" value="1"/>
</dbReference>
<dbReference type="Gene3D" id="1.20.5.340">
    <property type="match status" value="1"/>
</dbReference>
<comment type="subcellular location">
    <subcellularLocation>
        <location evidence="1">Membrane</location>
        <topology evidence="1">Single-pass membrane protein</topology>
    </subcellularLocation>
    <subcellularLocation>
        <location evidence="2">Mitochondrion</location>
    </subcellularLocation>
</comment>
<dbReference type="InterPro" id="IPR024461">
    <property type="entry name" value="CCDC90-like"/>
</dbReference>
<dbReference type="VEuPathDB" id="FungiDB:YALI0_D13134g"/>
<keyword evidence="8" id="KW-0496">Mitochondrion</keyword>
<feature type="coiled-coil region" evidence="10">
    <location>
        <begin position="115"/>
        <end position="146"/>
    </location>
</feature>
<evidence type="ECO:0000256" key="5">
    <source>
        <dbReference type="ARBA" id="ARBA00022946"/>
    </source>
</evidence>
<evidence type="ECO:0000256" key="10">
    <source>
        <dbReference type="SAM" id="Coils"/>
    </source>
</evidence>
<evidence type="ECO:0000256" key="2">
    <source>
        <dbReference type="ARBA" id="ARBA00004173"/>
    </source>
</evidence>
<evidence type="ECO:0000256" key="4">
    <source>
        <dbReference type="ARBA" id="ARBA00022692"/>
    </source>
</evidence>
<proteinExistence type="inferred from homology"/>
<keyword evidence="4 11" id="KW-0812">Transmembrane</keyword>
<evidence type="ECO:0000256" key="8">
    <source>
        <dbReference type="ARBA" id="ARBA00023128"/>
    </source>
</evidence>
<reference evidence="12 14" key="1">
    <citation type="journal article" date="2016" name="PLoS ONE">
        <title>Sequence Assembly of Yarrowia lipolytica Strain W29/CLIB89 Shows Transposable Element Diversity.</title>
        <authorList>
            <person name="Magnan C."/>
            <person name="Yu J."/>
            <person name="Chang I."/>
            <person name="Jahn E."/>
            <person name="Kanomata Y."/>
            <person name="Wu J."/>
            <person name="Zeller M."/>
            <person name="Oakes M."/>
            <person name="Baldi P."/>
            <person name="Sandmeyer S."/>
        </authorList>
    </citation>
    <scope>NUCLEOTIDE SEQUENCE [LARGE SCALE GENOMIC DNA]</scope>
    <source>
        <strain evidence="12">CLIB89</strain>
        <strain evidence="14">CLIB89(W29)</strain>
    </source>
</reference>
<evidence type="ECO:0000313" key="13">
    <source>
        <dbReference type="EMBL" id="RDW23074.1"/>
    </source>
</evidence>
<dbReference type="OMA" id="MAYMRFR"/>
<dbReference type="GO" id="GO:0016020">
    <property type="term" value="C:membrane"/>
    <property type="evidence" value="ECO:0007669"/>
    <property type="project" value="UniProtKB-SubCell"/>
</dbReference>
<dbReference type="EMBL" id="KZ859116">
    <property type="protein sequence ID" value="RDW23074.1"/>
    <property type="molecule type" value="Genomic_DNA"/>
</dbReference>
<evidence type="ECO:0000256" key="7">
    <source>
        <dbReference type="ARBA" id="ARBA00023054"/>
    </source>
</evidence>
<keyword evidence="6 11" id="KW-1133">Transmembrane helix</keyword>
<evidence type="ECO:0000256" key="3">
    <source>
        <dbReference type="ARBA" id="ARBA00007224"/>
    </source>
</evidence>
<keyword evidence="9 11" id="KW-0472">Membrane</keyword>
<dbReference type="VEuPathDB" id="FungiDB:YALI1_D16314g"/>
<evidence type="ECO:0000256" key="1">
    <source>
        <dbReference type="ARBA" id="ARBA00004167"/>
    </source>
</evidence>
<evidence type="ECO:0008006" key="16">
    <source>
        <dbReference type="Google" id="ProtNLM"/>
    </source>
</evidence>
<dbReference type="KEGG" id="yli:2910812"/>
<evidence type="ECO:0000313" key="14">
    <source>
        <dbReference type="Proteomes" id="UP000182444"/>
    </source>
</evidence>
<keyword evidence="7 10" id="KW-0175">Coiled coil</keyword>
<dbReference type="AlphaFoldDB" id="A0A1D8NEE3"/>
<organism evidence="12 14">
    <name type="scientific">Yarrowia lipolytica</name>
    <name type="common">Candida lipolytica</name>
    <dbReference type="NCBI Taxonomy" id="4952"/>
    <lineage>
        <taxon>Eukaryota</taxon>
        <taxon>Fungi</taxon>
        <taxon>Dikarya</taxon>
        <taxon>Ascomycota</taxon>
        <taxon>Saccharomycotina</taxon>
        <taxon>Dipodascomycetes</taxon>
        <taxon>Dipodascales</taxon>
        <taxon>Dipodascales incertae sedis</taxon>
        <taxon>Yarrowia</taxon>
    </lineage>
</organism>
<accession>A0A1D8NEE3</accession>
<feature type="transmembrane region" description="Helical" evidence="11">
    <location>
        <begin position="194"/>
        <end position="213"/>
    </location>
</feature>
<evidence type="ECO:0000313" key="12">
    <source>
        <dbReference type="EMBL" id="AOW04005.1"/>
    </source>
</evidence>
<protein>
    <recommendedName>
        <fullName evidence="16">Protein FMP32, mitochondrial</fullName>
    </recommendedName>
</protein>
<keyword evidence="5" id="KW-0809">Transit peptide</keyword>
<gene>
    <name evidence="13" type="ORF">B0I71DRAFT_136544</name>
    <name evidence="12" type="ORF">YALI1_D16314g</name>
</gene>
<dbReference type="EMBL" id="CP017556">
    <property type="protein sequence ID" value="AOW04005.1"/>
    <property type="molecule type" value="Genomic_DNA"/>
</dbReference>
<dbReference type="PANTHER" id="PTHR14360:SF1">
    <property type="entry name" value="PROTEIN FMP32, MITOCHONDRIAL"/>
    <property type="match status" value="1"/>
</dbReference>
<dbReference type="Pfam" id="PF07798">
    <property type="entry name" value="CCDC90-like"/>
    <property type="match status" value="1"/>
</dbReference>
<dbReference type="eggNOG" id="KOG3156">
    <property type="taxonomic scope" value="Eukaryota"/>
</dbReference>
<dbReference type="FunFam" id="1.20.5.340:FF:000018">
    <property type="entry name" value="Mitochondrial protein FMP32"/>
    <property type="match status" value="1"/>
</dbReference>
<dbReference type="Proteomes" id="UP000256601">
    <property type="component" value="Unassembled WGS sequence"/>
</dbReference>
<evidence type="ECO:0000313" key="15">
    <source>
        <dbReference type="Proteomes" id="UP000256601"/>
    </source>
</evidence>
<comment type="similarity">
    <text evidence="3">Belongs to the CCDC90 family.</text>
</comment>
<dbReference type="GO" id="GO:0005739">
    <property type="term" value="C:mitochondrion"/>
    <property type="evidence" value="ECO:0007669"/>
    <property type="project" value="UniProtKB-SubCell"/>
</dbReference>
<sequence>MSALRPISRFAPGRHLAQGRPFNAAVSPAVPQCRAINTQHHFDTRRFELKLEKEGFTPEQSKSVMKAMSRVLEDSFSNLGKNLVTREQFSRQTYQQKVDFAKLKGEMQHFDKSGFNKITSEHDRLKKELEKMRQRLKEDITKTNAHVRLDLSLEKGRIKTEAAAHEMKIQDTASRVEQEISQTKSYIDTTKVTVLQWLVGIFSGAVAIALAYIRFLT</sequence>
<evidence type="ECO:0000256" key="6">
    <source>
        <dbReference type="ARBA" id="ARBA00022989"/>
    </source>
</evidence>
<dbReference type="Proteomes" id="UP000182444">
    <property type="component" value="Chromosome 1D"/>
</dbReference>
<dbReference type="GeneID" id="2910812"/>